<organism evidence="8 9">
    <name type="scientific">Aphanomyces stellatus</name>
    <dbReference type="NCBI Taxonomy" id="120398"/>
    <lineage>
        <taxon>Eukaryota</taxon>
        <taxon>Sar</taxon>
        <taxon>Stramenopiles</taxon>
        <taxon>Oomycota</taxon>
        <taxon>Saprolegniomycetes</taxon>
        <taxon>Saprolegniales</taxon>
        <taxon>Verrucalvaceae</taxon>
        <taxon>Aphanomyces</taxon>
    </lineage>
</organism>
<evidence type="ECO:0000256" key="3">
    <source>
        <dbReference type="ARBA" id="ARBA00022737"/>
    </source>
</evidence>
<keyword evidence="3" id="KW-0677">Repeat</keyword>
<dbReference type="PANTHER" id="PTHR45984">
    <property type="entry name" value="RNA (RNA) POLYMERASE II ASSOCIATED PROTEIN HOMOLOG"/>
    <property type="match status" value="1"/>
</dbReference>
<feature type="repeat" description="TPR" evidence="5">
    <location>
        <begin position="352"/>
        <end position="385"/>
    </location>
</feature>
<keyword evidence="9" id="KW-1185">Reference proteome</keyword>
<dbReference type="Pfam" id="PF07719">
    <property type="entry name" value="TPR_2"/>
    <property type="match status" value="1"/>
</dbReference>
<gene>
    <name evidence="8" type="primary">Aste57867_15786</name>
    <name evidence="7" type="ORF">As57867_015730</name>
    <name evidence="8" type="ORF">ASTE57867_15786</name>
</gene>
<dbReference type="InterPro" id="IPR051982">
    <property type="entry name" value="CiliaryAsmbly_MitoImport"/>
</dbReference>
<dbReference type="OrthoDB" id="629492at2759"/>
<protein>
    <submittedName>
        <fullName evidence="8">Aste57867_15786 protein</fullName>
    </submittedName>
</protein>
<dbReference type="SUPFAM" id="SSF48452">
    <property type="entry name" value="TPR-like"/>
    <property type="match status" value="1"/>
</dbReference>
<dbReference type="InterPro" id="IPR013105">
    <property type="entry name" value="TPR_2"/>
</dbReference>
<evidence type="ECO:0000256" key="5">
    <source>
        <dbReference type="PROSITE-ProRule" id="PRU00339"/>
    </source>
</evidence>
<feature type="region of interest" description="Disordered" evidence="6">
    <location>
        <begin position="408"/>
        <end position="464"/>
    </location>
</feature>
<keyword evidence="4 5" id="KW-0802">TPR repeat</keyword>
<evidence type="ECO:0000313" key="9">
    <source>
        <dbReference type="Proteomes" id="UP000332933"/>
    </source>
</evidence>
<feature type="compositionally biased region" description="Acidic residues" evidence="6">
    <location>
        <begin position="426"/>
        <end position="439"/>
    </location>
</feature>
<keyword evidence="2" id="KW-0963">Cytoplasm</keyword>
<evidence type="ECO:0000313" key="7">
    <source>
        <dbReference type="EMBL" id="KAF0693192.1"/>
    </source>
</evidence>
<dbReference type="GO" id="GO:0031072">
    <property type="term" value="F:heat shock protein binding"/>
    <property type="evidence" value="ECO:0007669"/>
    <property type="project" value="TreeGrafter"/>
</dbReference>
<evidence type="ECO:0000313" key="8">
    <source>
        <dbReference type="EMBL" id="VFT92574.1"/>
    </source>
</evidence>
<comment type="subcellular location">
    <subcellularLocation>
        <location evidence="1">Cytoplasm</location>
    </subcellularLocation>
</comment>
<dbReference type="PANTHER" id="PTHR45984:SF1">
    <property type="entry name" value="SPAG1 AXONEMAL DYNEIN ASSEMBLY FACTOR"/>
    <property type="match status" value="1"/>
</dbReference>
<dbReference type="EMBL" id="CAADRA010005776">
    <property type="protein sequence ID" value="VFT92574.1"/>
    <property type="molecule type" value="Genomic_DNA"/>
</dbReference>
<dbReference type="PROSITE" id="PS50005">
    <property type="entry name" value="TPR"/>
    <property type="match status" value="1"/>
</dbReference>
<feature type="region of interest" description="Disordered" evidence="6">
    <location>
        <begin position="236"/>
        <end position="261"/>
    </location>
</feature>
<dbReference type="InterPro" id="IPR019734">
    <property type="entry name" value="TPR_rpt"/>
</dbReference>
<reference evidence="7" key="2">
    <citation type="submission" date="2019-06" db="EMBL/GenBank/DDBJ databases">
        <title>Genomics analysis of Aphanomyces spp. identifies a new class of oomycete effector associated with host adaptation.</title>
        <authorList>
            <person name="Gaulin E."/>
        </authorList>
    </citation>
    <scope>NUCLEOTIDE SEQUENCE</scope>
    <source>
        <strain evidence="7">CBS 578.67</strain>
    </source>
</reference>
<dbReference type="SMART" id="SM00028">
    <property type="entry name" value="TPR"/>
    <property type="match status" value="3"/>
</dbReference>
<dbReference type="EMBL" id="VJMH01005755">
    <property type="protein sequence ID" value="KAF0693192.1"/>
    <property type="molecule type" value="Genomic_DNA"/>
</dbReference>
<accession>A0A485L584</accession>
<sequence length="464" mass="51204">MVLLSFRKREANASRRFKILEGDLVAPFCTFRQCTPYVHSTQPQEPHHVHFFETLVMLVHDAAAIDYFALHKRKMKDVDVDMLDYAYVASCADVDLLKNILVVLQSGKEGKYPQLEAAVEGRLLDVLPPAEKQRILCMKATPSAGDIGAEAQALAAWEAEMASKSAELDAARGVAGVRSRPPPRGVATASSSFPIIRPTTAPVVSTSKPKKQAIPAYDWRAWEKFDVDAAERAVDQEEQQRRAAAVRQQEDDARRRKQRLHESAMMPASVDVAAMSAAERAVCAAHEKQKGNESFRAGDNDDAVLCYSRSLVFDPASAVVYANRALVHLKLKNLSAAEADCTMAIEGDATYGKAWSRRGMTRFRRGNYAGAVADFERALALEPANREIPKLLQRTKEKWADVDGTSVAAAAAAPPPAKPFQRFEIIEDSDDDDDDDDDAPPVMTQPGETKPFQRFEILDESDDE</sequence>
<dbReference type="GO" id="GO:0005829">
    <property type="term" value="C:cytosol"/>
    <property type="evidence" value="ECO:0007669"/>
    <property type="project" value="TreeGrafter"/>
</dbReference>
<dbReference type="AlphaFoldDB" id="A0A485L584"/>
<dbReference type="Proteomes" id="UP000332933">
    <property type="component" value="Unassembled WGS sequence"/>
</dbReference>
<reference evidence="8 9" key="1">
    <citation type="submission" date="2019-03" db="EMBL/GenBank/DDBJ databases">
        <authorList>
            <person name="Gaulin E."/>
            <person name="Dumas B."/>
        </authorList>
    </citation>
    <scope>NUCLEOTIDE SEQUENCE [LARGE SCALE GENOMIC DNA]</scope>
    <source>
        <strain evidence="8">CBS 568.67</strain>
    </source>
</reference>
<dbReference type="GO" id="GO:0005739">
    <property type="term" value="C:mitochondrion"/>
    <property type="evidence" value="ECO:0007669"/>
    <property type="project" value="TreeGrafter"/>
</dbReference>
<evidence type="ECO:0000256" key="1">
    <source>
        <dbReference type="ARBA" id="ARBA00004496"/>
    </source>
</evidence>
<dbReference type="InterPro" id="IPR011990">
    <property type="entry name" value="TPR-like_helical_dom_sf"/>
</dbReference>
<dbReference type="Gene3D" id="1.25.40.10">
    <property type="entry name" value="Tetratricopeptide repeat domain"/>
    <property type="match status" value="1"/>
</dbReference>
<proteinExistence type="predicted"/>
<evidence type="ECO:0000256" key="6">
    <source>
        <dbReference type="SAM" id="MobiDB-lite"/>
    </source>
</evidence>
<evidence type="ECO:0000256" key="4">
    <source>
        <dbReference type="ARBA" id="ARBA00022803"/>
    </source>
</evidence>
<name>A0A485L584_9STRA</name>
<evidence type="ECO:0000256" key="2">
    <source>
        <dbReference type="ARBA" id="ARBA00022490"/>
    </source>
</evidence>
<dbReference type="GO" id="GO:0006626">
    <property type="term" value="P:protein targeting to mitochondrion"/>
    <property type="evidence" value="ECO:0007669"/>
    <property type="project" value="TreeGrafter"/>
</dbReference>